<sequence>MTSTDTPISSSSISSLQVTLMGMNNNTQLQSLIAINSTQVPIKLTNRGNYASWRSQFENLFFRYGLMEFLDGTKPCPPVSISATTNTTDQPSAGTSEIATNPDYHLWLCQDRLLLHAIQKLEATYANRSNTRKLGLLDSLTNISLADKSIVDFMQGIKNILDNLELIGHLADDGATVIHTLNGMGSTYLPLASAIRARDTSITFEELYDKLLDYEAYLHRDKTKRGGPIITAQFN</sequence>
<name>A0AAD9XAZ0_9ROSI</name>
<evidence type="ECO:0000313" key="1">
    <source>
        <dbReference type="EMBL" id="KAK2655967.1"/>
    </source>
</evidence>
<comment type="caution">
    <text evidence="1">The sequence shown here is derived from an EMBL/GenBank/DDBJ whole genome shotgun (WGS) entry which is preliminary data.</text>
</comment>
<evidence type="ECO:0008006" key="3">
    <source>
        <dbReference type="Google" id="ProtNLM"/>
    </source>
</evidence>
<accession>A0AAD9XAZ0</accession>
<dbReference type="PANTHER" id="PTHR47481">
    <property type="match status" value="1"/>
</dbReference>
<keyword evidence="2" id="KW-1185">Reference proteome</keyword>
<evidence type="ECO:0000313" key="2">
    <source>
        <dbReference type="Proteomes" id="UP001280121"/>
    </source>
</evidence>
<gene>
    <name evidence="1" type="ORF">Ddye_009019</name>
</gene>
<dbReference type="AlphaFoldDB" id="A0AAD9XAZ0"/>
<dbReference type="PANTHER" id="PTHR47481:SF43">
    <property type="entry name" value="RETROTRANSPOSON COPIA-LIKE N-TERMINAL DOMAIN-CONTAINING PROTEIN"/>
    <property type="match status" value="1"/>
</dbReference>
<dbReference type="Pfam" id="PF14223">
    <property type="entry name" value="Retrotran_gag_2"/>
    <property type="match status" value="1"/>
</dbReference>
<proteinExistence type="predicted"/>
<dbReference type="Proteomes" id="UP001280121">
    <property type="component" value="Unassembled WGS sequence"/>
</dbReference>
<protein>
    <recommendedName>
        <fullName evidence="3">Retrotransposon Copia-like N-terminal domain-containing protein</fullName>
    </recommendedName>
</protein>
<reference evidence="1" key="1">
    <citation type="journal article" date="2023" name="Plant J.">
        <title>Genome sequences and population genomics provide insights into the demographic history, inbreeding, and mutation load of two 'living fossil' tree species of Dipteronia.</title>
        <authorList>
            <person name="Feng Y."/>
            <person name="Comes H.P."/>
            <person name="Chen J."/>
            <person name="Zhu S."/>
            <person name="Lu R."/>
            <person name="Zhang X."/>
            <person name="Li P."/>
            <person name="Qiu J."/>
            <person name="Olsen K.M."/>
            <person name="Qiu Y."/>
        </authorList>
    </citation>
    <scope>NUCLEOTIDE SEQUENCE</scope>
    <source>
        <strain evidence="1">KIB01</strain>
    </source>
</reference>
<organism evidence="1 2">
    <name type="scientific">Dipteronia dyeriana</name>
    <dbReference type="NCBI Taxonomy" id="168575"/>
    <lineage>
        <taxon>Eukaryota</taxon>
        <taxon>Viridiplantae</taxon>
        <taxon>Streptophyta</taxon>
        <taxon>Embryophyta</taxon>
        <taxon>Tracheophyta</taxon>
        <taxon>Spermatophyta</taxon>
        <taxon>Magnoliopsida</taxon>
        <taxon>eudicotyledons</taxon>
        <taxon>Gunneridae</taxon>
        <taxon>Pentapetalae</taxon>
        <taxon>rosids</taxon>
        <taxon>malvids</taxon>
        <taxon>Sapindales</taxon>
        <taxon>Sapindaceae</taxon>
        <taxon>Hippocastanoideae</taxon>
        <taxon>Acereae</taxon>
        <taxon>Dipteronia</taxon>
    </lineage>
</organism>
<dbReference type="EMBL" id="JANJYI010000003">
    <property type="protein sequence ID" value="KAK2655967.1"/>
    <property type="molecule type" value="Genomic_DNA"/>
</dbReference>